<proteinExistence type="predicted"/>
<feature type="region of interest" description="Disordered" evidence="1">
    <location>
        <begin position="46"/>
        <end position="123"/>
    </location>
</feature>
<gene>
    <name evidence="2" type="ORF">CP978_25410</name>
</gene>
<dbReference type="AlphaFoldDB" id="A0A5P2W676"/>
<protein>
    <submittedName>
        <fullName evidence="2">Uncharacterized protein</fullName>
    </submittedName>
</protein>
<reference evidence="2 3" key="1">
    <citation type="submission" date="2017-09" db="EMBL/GenBank/DDBJ databases">
        <title>Streptomyces genome completion.</title>
        <authorList>
            <person name="Lee N."/>
            <person name="Cho B.-K."/>
        </authorList>
    </citation>
    <scope>NUCLEOTIDE SEQUENCE [LARGE SCALE GENOMIC DNA]</scope>
    <source>
        <strain evidence="2 3">ATCC 14899</strain>
    </source>
</reference>
<name>A0A5P2W676_9ACTN</name>
<dbReference type="EMBL" id="CP023747">
    <property type="protein sequence ID" value="QEV41454.1"/>
    <property type="molecule type" value="Genomic_DNA"/>
</dbReference>
<accession>A0A5P2W676</accession>
<evidence type="ECO:0000313" key="3">
    <source>
        <dbReference type="Proteomes" id="UP000325763"/>
    </source>
</evidence>
<sequence length="123" mass="13574">MVLSANLRILPMSDRRGAYGTRGLPSIESWLVDRIRGRAAVSNWRRRHTDFPDPVGGMDASPKASDWDSQRYRLPGSRRRSRPGRPGTPVSSSGTDRPSAGSSDRCAVRTRNPSAPWVPAHHS</sequence>
<evidence type="ECO:0000256" key="1">
    <source>
        <dbReference type="SAM" id="MobiDB-lite"/>
    </source>
</evidence>
<organism evidence="2 3">
    <name type="scientific">Streptomyces nodosus</name>
    <dbReference type="NCBI Taxonomy" id="40318"/>
    <lineage>
        <taxon>Bacteria</taxon>
        <taxon>Bacillati</taxon>
        <taxon>Actinomycetota</taxon>
        <taxon>Actinomycetes</taxon>
        <taxon>Kitasatosporales</taxon>
        <taxon>Streptomycetaceae</taxon>
        <taxon>Streptomyces</taxon>
    </lineage>
</organism>
<dbReference type="Proteomes" id="UP000325763">
    <property type="component" value="Chromosome"/>
</dbReference>
<feature type="compositionally biased region" description="Low complexity" evidence="1">
    <location>
        <begin position="84"/>
        <end position="94"/>
    </location>
</feature>
<dbReference type="KEGG" id="snq:CP978_25410"/>
<evidence type="ECO:0000313" key="2">
    <source>
        <dbReference type="EMBL" id="QEV41454.1"/>
    </source>
</evidence>